<feature type="disulfide bond" evidence="16">
    <location>
        <begin position="591"/>
        <end position="613"/>
    </location>
</feature>
<evidence type="ECO:0000256" key="18">
    <source>
        <dbReference type="SAM" id="MobiDB-lite"/>
    </source>
</evidence>
<dbReference type="Proteomes" id="UP001175271">
    <property type="component" value="Unassembled WGS sequence"/>
</dbReference>
<comment type="cofactor">
    <cofactor evidence="15">
        <name>Zn(2+)</name>
        <dbReference type="ChEBI" id="CHEBI:29105"/>
    </cofactor>
    <text evidence="15">Binds 1 zinc ion per subunit.</text>
</comment>
<keyword evidence="9 15" id="KW-0862">Zinc</keyword>
<feature type="compositionally biased region" description="Basic and acidic residues" evidence="18">
    <location>
        <begin position="300"/>
        <end position="313"/>
    </location>
</feature>
<dbReference type="PANTHER" id="PTHR13723">
    <property type="entry name" value="ADAMTS A DISINTEGRIN AND METALLOPROTEASE WITH THROMBOSPONDIN MOTIFS PROTEASE"/>
    <property type="match status" value="1"/>
</dbReference>
<dbReference type="InterPro" id="IPR050439">
    <property type="entry name" value="ADAMTS_ADAMTS-like"/>
</dbReference>
<feature type="disulfide bond" evidence="16">
    <location>
        <begin position="602"/>
        <end position="623"/>
    </location>
</feature>
<evidence type="ECO:0000256" key="7">
    <source>
        <dbReference type="ARBA" id="ARBA00022737"/>
    </source>
</evidence>
<feature type="disulfide bond" evidence="16">
    <location>
        <begin position="513"/>
        <end position="543"/>
    </location>
</feature>
<feature type="binding site" evidence="15 17">
    <location>
        <position position="507"/>
    </location>
    <ligand>
        <name>Zn(2+)</name>
        <dbReference type="ChEBI" id="CHEBI:29105"/>
        <note>catalytic</note>
    </ligand>
</feature>
<feature type="domain" description="Peptidase M12B" evidence="20">
    <location>
        <begin position="353"/>
        <end position="566"/>
    </location>
</feature>
<feature type="binding site" evidence="15">
    <location>
        <position position="356"/>
    </location>
    <ligand>
        <name>Ca(2+)</name>
        <dbReference type="ChEBI" id="CHEBI:29108"/>
        <label>1</label>
    </ligand>
</feature>
<accession>A0AA39H8R9</accession>
<dbReference type="InterPro" id="IPR041645">
    <property type="entry name" value="ADAMTS_CR_2"/>
</dbReference>
<dbReference type="InterPro" id="IPR036383">
    <property type="entry name" value="TSP1_rpt_sf"/>
</dbReference>
<dbReference type="Pfam" id="PF05986">
    <property type="entry name" value="ADAMTS_spacer1"/>
    <property type="match status" value="1"/>
</dbReference>
<dbReference type="GO" id="GO:0030198">
    <property type="term" value="P:extracellular matrix organization"/>
    <property type="evidence" value="ECO:0007669"/>
    <property type="project" value="InterPro"/>
</dbReference>
<feature type="transmembrane region" description="Helical" evidence="19">
    <location>
        <begin position="70"/>
        <end position="88"/>
    </location>
</feature>
<evidence type="ECO:0000313" key="23">
    <source>
        <dbReference type="Proteomes" id="UP001175271"/>
    </source>
</evidence>
<evidence type="ECO:0000256" key="17">
    <source>
        <dbReference type="PROSITE-ProRule" id="PRU00276"/>
    </source>
</evidence>
<dbReference type="SUPFAM" id="SSF82895">
    <property type="entry name" value="TSP-1 type 1 repeat"/>
    <property type="match status" value="17"/>
</dbReference>
<keyword evidence="15" id="KW-0106">Calcium</keyword>
<feature type="binding site" evidence="15 17">
    <location>
        <position position="497"/>
    </location>
    <ligand>
        <name>Zn(2+)</name>
        <dbReference type="ChEBI" id="CHEBI:29105"/>
        <note>catalytic</note>
    </ligand>
</feature>
<feature type="disulfide bond" evidence="16">
    <location>
        <begin position="608"/>
        <end position="642"/>
    </location>
</feature>
<feature type="binding site" evidence="15">
    <location>
        <position position="439"/>
    </location>
    <ligand>
        <name>Ca(2+)</name>
        <dbReference type="ChEBI" id="CHEBI:29108"/>
        <label>1</label>
    </ligand>
</feature>
<dbReference type="EMBL" id="JAUCMV010000005">
    <property type="protein sequence ID" value="KAK0400209.1"/>
    <property type="molecule type" value="Genomic_DNA"/>
</dbReference>
<keyword evidence="11" id="KW-0482">Metalloprotease</keyword>
<feature type="binding site" evidence="15">
    <location>
        <position position="439"/>
    </location>
    <ligand>
        <name>Ca(2+)</name>
        <dbReference type="ChEBI" id="CHEBI:29108"/>
        <label>2</label>
    </ligand>
</feature>
<dbReference type="InterPro" id="IPR001590">
    <property type="entry name" value="Peptidase_M12B"/>
</dbReference>
<dbReference type="GO" id="GO:0016477">
    <property type="term" value="P:cell migration"/>
    <property type="evidence" value="ECO:0007669"/>
    <property type="project" value="UniProtKB-ARBA"/>
</dbReference>
<dbReference type="Gene3D" id="2.60.120.830">
    <property type="match status" value="1"/>
</dbReference>
<feature type="binding site" evidence="15">
    <location>
        <position position="561"/>
    </location>
    <ligand>
        <name>Ca(2+)</name>
        <dbReference type="ChEBI" id="CHEBI:29108"/>
        <label>1</label>
    </ligand>
</feature>
<dbReference type="InterPro" id="IPR013273">
    <property type="entry name" value="ADAMTS/ADAMTS-like"/>
</dbReference>
<dbReference type="Gene3D" id="3.40.390.10">
    <property type="entry name" value="Collagenase (Catalytic Domain)"/>
    <property type="match status" value="1"/>
</dbReference>
<evidence type="ECO:0000256" key="5">
    <source>
        <dbReference type="ARBA" id="ARBA00022723"/>
    </source>
</evidence>
<comment type="subcellular location">
    <subcellularLocation>
        <location evidence="1">Secreted</location>
        <location evidence="1">Extracellular space</location>
        <location evidence="1">Extracellular matrix</location>
        <location evidence="1">Basement membrane</location>
    </subcellularLocation>
</comment>
<evidence type="ECO:0000313" key="22">
    <source>
        <dbReference type="EMBL" id="KAK0400209.1"/>
    </source>
</evidence>
<dbReference type="InterPro" id="IPR012314">
    <property type="entry name" value="Pept_M12B_GON-ADAMTSs"/>
</dbReference>
<evidence type="ECO:0000256" key="14">
    <source>
        <dbReference type="PIRSR" id="PIRSR613273-1"/>
    </source>
</evidence>
<keyword evidence="6" id="KW-0732">Signal</keyword>
<proteinExistence type="predicted"/>
<evidence type="ECO:0000256" key="19">
    <source>
        <dbReference type="SAM" id="Phobius"/>
    </source>
</evidence>
<evidence type="ECO:0000256" key="6">
    <source>
        <dbReference type="ARBA" id="ARBA00022729"/>
    </source>
</evidence>
<dbReference type="GO" id="GO:0005604">
    <property type="term" value="C:basement membrane"/>
    <property type="evidence" value="ECO:0007669"/>
    <property type="project" value="UniProtKB-SubCell"/>
</dbReference>
<dbReference type="SUPFAM" id="SSF55486">
    <property type="entry name" value="Metalloproteases ('zincins'), catalytic domain"/>
    <property type="match status" value="1"/>
</dbReference>
<evidence type="ECO:0000256" key="10">
    <source>
        <dbReference type="ARBA" id="ARBA00022869"/>
    </source>
</evidence>
<keyword evidence="2" id="KW-0964">Secreted</keyword>
<dbReference type="Pfam" id="PF13688">
    <property type="entry name" value="Reprolysin_5"/>
    <property type="match status" value="1"/>
</dbReference>
<name>A0AA39H8R9_9BILA</name>
<dbReference type="PANTHER" id="PTHR13723:SF278">
    <property type="entry name" value="ADAM METALLOPEPTIDASE WITH THROMBOSPONDIN TYPE 1 MOTIF A, ISOFORM B"/>
    <property type="match status" value="1"/>
</dbReference>
<feature type="binding site" evidence="15 17">
    <location>
        <position position="501"/>
    </location>
    <ligand>
        <name>Zn(2+)</name>
        <dbReference type="ChEBI" id="CHEBI:29105"/>
        <note>catalytic</note>
    </ligand>
</feature>
<evidence type="ECO:0000256" key="16">
    <source>
        <dbReference type="PIRSR" id="PIRSR613273-3"/>
    </source>
</evidence>
<feature type="region of interest" description="Disordered" evidence="18">
    <location>
        <begin position="100"/>
        <end position="126"/>
    </location>
</feature>
<keyword evidence="7" id="KW-0677">Repeat</keyword>
<evidence type="ECO:0008006" key="24">
    <source>
        <dbReference type="Google" id="ProtNLM"/>
    </source>
</evidence>
<keyword evidence="19" id="KW-1133">Transmembrane helix</keyword>
<comment type="caution">
    <text evidence="17">Lacks conserved residue(s) required for the propagation of feature annotation.</text>
</comment>
<dbReference type="Pfam" id="PF17771">
    <property type="entry name" value="ADAMTS_CR_2"/>
    <property type="match status" value="1"/>
</dbReference>
<dbReference type="PRINTS" id="PR01857">
    <property type="entry name" value="ADAMTSFAMILY"/>
</dbReference>
<feature type="disulfide bond" evidence="16">
    <location>
        <begin position="636"/>
        <end position="647"/>
    </location>
</feature>
<feature type="active site" evidence="14 17">
    <location>
        <position position="498"/>
    </location>
</feature>
<keyword evidence="4" id="KW-0645">Protease</keyword>
<feature type="binding site" evidence="15">
    <location>
        <position position="564"/>
    </location>
    <ligand>
        <name>Ca(2+)</name>
        <dbReference type="ChEBI" id="CHEBI:29108"/>
        <label>2</label>
    </ligand>
</feature>
<dbReference type="Pfam" id="PF00090">
    <property type="entry name" value="TSP_1"/>
    <property type="match status" value="1"/>
</dbReference>
<dbReference type="FunFam" id="2.60.120.830:FF:000001">
    <property type="entry name" value="A disintegrin and metalloproteinase with thrombospondin motifs 1"/>
    <property type="match status" value="1"/>
</dbReference>
<dbReference type="Pfam" id="PF08685">
    <property type="entry name" value="GON"/>
    <property type="match status" value="1"/>
</dbReference>
<evidence type="ECO:0000256" key="12">
    <source>
        <dbReference type="ARBA" id="ARBA00023157"/>
    </source>
</evidence>
<keyword evidence="23" id="KW-1185">Reference proteome</keyword>
<protein>
    <recommendedName>
        <fullName evidence="24">Peptidase M12B domain-containing protein</fullName>
    </recommendedName>
</protein>
<dbReference type="CDD" id="cd04273">
    <property type="entry name" value="ZnMc_ADAMTS_like"/>
    <property type="match status" value="1"/>
</dbReference>
<feature type="disulfide bond" evidence="16">
    <location>
        <begin position="671"/>
        <end position="708"/>
    </location>
</feature>
<keyword evidence="12 16" id="KW-1015">Disulfide bond</keyword>
<keyword evidence="13" id="KW-0325">Glycoprotein</keyword>
<keyword evidence="10" id="KW-0084">Basement membrane</keyword>
<dbReference type="FunFam" id="2.20.100.10:FF:000005">
    <property type="entry name" value="ADAM metallopeptidase with thrombospondin type 1 motif 9"/>
    <property type="match status" value="8"/>
</dbReference>
<evidence type="ECO:0000256" key="1">
    <source>
        <dbReference type="ARBA" id="ARBA00004302"/>
    </source>
</evidence>
<dbReference type="InterPro" id="IPR010294">
    <property type="entry name" value="ADAMTS_spacer1"/>
</dbReference>
<keyword evidence="19" id="KW-0472">Membrane</keyword>
<dbReference type="PROSITE" id="PS50215">
    <property type="entry name" value="ADAM_MEPRO"/>
    <property type="match status" value="1"/>
</dbReference>
<evidence type="ECO:0000256" key="2">
    <source>
        <dbReference type="ARBA" id="ARBA00022525"/>
    </source>
</evidence>
<dbReference type="PROSITE" id="PS50092">
    <property type="entry name" value="TSP1"/>
    <property type="match status" value="16"/>
</dbReference>
<keyword evidence="19" id="KW-0812">Transmembrane</keyword>
<feature type="disulfide bond" evidence="16">
    <location>
        <begin position="428"/>
        <end position="481"/>
    </location>
</feature>
<sequence>MRFDPSKATTSAEPCHQRKHRHEINQNEEQNDENTEGNLRGAVIESHTRRSSSDKNSYLAGYCIPSPKHLLLITAALILSVFLLYSLLSYCVRSRSPIFVSQPHRTPPSPNNREQQKSVYSGSSASDGQVWSIDRRWFRRRRSLSGDHSKREKGVWGLALHCGHHCVLRLKSEEKDDDDELRVRFVRWKPIPKPQNKSLHGLEGKYVIPLVQFIDSEEEMHARLPRMSPKCLYSAHIKGSVESSIVNLCDSHGGMFGTLALPNGTYVIEPVTGETADKGQHLVFRIRSHNFQVPAGDNSTIHHNEHHDRDHHNKNNNKNESISFYSPDNDGDDWVDITSRKTRARRSANSWDHYVEVLVVADYKMLVYHQGNLENYILTLFSTVASIYRHPSLKAAINIIVVKIIILKHERAGPMISNRAQETLQNFCQWQQNYNDRNDDAPNHHDVAILLTRHDICRAKDKCDTLGLAELGTMCDPMKSCAIIEDNGLSAAFTIAHELGHIFNIPHDDEKKCGYYMTLNKHNYHIMAPTLEYNTHPWSWSACSSAMLAKFLDNYRSQTQCILDQPIERRYYEKMFENPAPGVTYSVNQQCQFVFGPSAELCPYMPSCRRLWCSTYYGYQMGCRTQHMPWADGTPCGDNQWCHRGQCVGMSPQQREKQDGAWGEWKPWGVCSRTCGGGVQKALRDCDSPRPSNGGKYCVGQRERYRPCNIQDCPWDTPGFREVQCAEFDNQDVGIHGVAKETRWVPKYSGVSQNERCKLYCRASNSAAFYLLKDKVIDGTPCDRNSDDICIDGTCHSAGCDHRLGSDMTRDRCGICGGDGSTCRTVSGVYNERGSYGYNEVLKIPAGSANIDITQHGWNNNKEDDNYLALRAANGEFLLNGHFQVSIFRQQIAIQDTVLEYSGSDYAIERINGTGPIRSDVYLHVLSVGNMRPPDIRYEFMVPVAKSSKPAYLAAAQSSYYWRHSDRWTECSSSCQGSQSLEVVCVDAVSGRPVHDHHCTGRKPQTTTRMCNIECELRWLSTPSSSCSASCGHGQQHHTVVCVKKENYSGREEVVEEIYCDQSKKPKNVTACYSHCSGYKWSYSEWTTCSETCGTSGISRRNSYCVDSYNRKADTRACESLPREQTEIECNRIPCPQWVYGHWSECSRSCDGGVRVRLAQCQDAAGRDQDASRCDTSKRIVRERCNEHMCTQWRFGSWSTCSATCGIGVQTREAQCVKRDGQPIDQAHCDPRERIVQKSCENEACPEWRVGSWSPCSVSCLDGWSTRRVACVNANGHEVSDSECLANGEPKPASHQTCNHGMCPFWRTSEWSSCSVSCGTGHRERTVECIYRDGVVDNSLCGENAPANVDRCNLLPCATWEPESWSSCSVTCGSGVQNRDVHCKRGKTKVHDSECDPRSKPKTAKSCDREECIVVARLSSSNDVSPFHWIMGPWTECSKSCGSGTQRRLVVCRDHVRDLPEEYCRHLEKEDSTRSCNVRPCADWVTGDWNACSATCGEHVVQERKVTCEATLRSTEEVVETDCDPATKPDTMRSCGLHPCPTGQQPVLGTWLKEDWSKCTVSCGGGWRRRVVKCSSKACIEDEKPDEFERCNMEKCKTAMWQISPWSHCSVTCGSGEQHRSVWCESDVEQRIRINDTECAISEQPPSRRECAYPSCSSIAFDRTSRGPLAGSNDDNNNISVSYRWHSDKWSACSAKCGKGHRMRKVTCIDNRGTPVAQHLCQGIKKPLTRHRCRMAHCPRWRTTKWSMCSATCGQGVRTRTIVCRRGRRHRVPDGECLAHARRKKPAESAPCIMKACPAYHWQVTPWSKCIDSCKKTDQHRRVYCMNNQDKRAAPRMCANTSMPITSRPCDISKCPYHWVPGPWSTCSKTCGKGYQFRRIECRLKGANNASSGTEPSVQSRMCISLSKPNVSKECAVNACNATYHWFAGPWSQCSASCGPGFRRRRVNCLDRNGQRMSRAKCAGNPGRPRRRESCFLRNCLPGDCAELKAYNTITNSMDGNYTVLVAGYRISVYCHLMNETIPKTYINVNKDSNYAEIYGKRLLYPFTCPHKGYRNDSCECSEDGNRNAGLSRYSKLRVDLHNMKINIHDYTFADNVYGEMVPYATAGDCYSAAECPQGVFSADLRGTGLRIVDDLQWVDQGHRTYSRIERKFNNALIMGRCGGYCGQCSPDRFKGLVIEVDQKQKPSIGIG</sequence>
<feature type="compositionally biased region" description="Polar residues" evidence="18">
    <location>
        <begin position="111"/>
        <end position="126"/>
    </location>
</feature>
<evidence type="ECO:0000256" key="4">
    <source>
        <dbReference type="ARBA" id="ARBA00022670"/>
    </source>
</evidence>
<keyword evidence="3" id="KW-0272">Extracellular matrix</keyword>
<evidence type="ECO:0000256" key="11">
    <source>
        <dbReference type="ARBA" id="ARBA00023049"/>
    </source>
</evidence>
<dbReference type="GO" id="GO:0008270">
    <property type="term" value="F:zinc ion binding"/>
    <property type="evidence" value="ECO:0007669"/>
    <property type="project" value="InterPro"/>
</dbReference>
<dbReference type="Gene3D" id="2.20.100.10">
    <property type="entry name" value="Thrombospondin type-1 (TSP1) repeat"/>
    <property type="match status" value="16"/>
</dbReference>
<feature type="binding site" evidence="15">
    <location>
        <position position="356"/>
    </location>
    <ligand>
        <name>Ca(2+)</name>
        <dbReference type="ChEBI" id="CHEBI:29108"/>
        <label>2</label>
    </ligand>
</feature>
<reference evidence="22" key="1">
    <citation type="submission" date="2023-06" db="EMBL/GenBank/DDBJ databases">
        <title>Genomic analysis of the entomopathogenic nematode Steinernema hermaphroditum.</title>
        <authorList>
            <person name="Schwarz E.M."/>
            <person name="Heppert J.K."/>
            <person name="Baniya A."/>
            <person name="Schwartz H.T."/>
            <person name="Tan C.-H."/>
            <person name="Antoshechkin I."/>
            <person name="Sternberg P.W."/>
            <person name="Goodrich-Blair H."/>
            <person name="Dillman A.R."/>
        </authorList>
    </citation>
    <scope>NUCLEOTIDE SEQUENCE</scope>
    <source>
        <strain evidence="22">PS9179</strain>
        <tissue evidence="22">Whole animal</tissue>
    </source>
</reference>
<dbReference type="InterPro" id="IPR024079">
    <property type="entry name" value="MetalloPept_cat_dom_sf"/>
</dbReference>
<evidence type="ECO:0000259" key="20">
    <source>
        <dbReference type="PROSITE" id="PS50215"/>
    </source>
</evidence>
<feature type="region of interest" description="Disordered" evidence="18">
    <location>
        <begin position="295"/>
        <end position="325"/>
    </location>
</feature>
<dbReference type="GO" id="GO:0004222">
    <property type="term" value="F:metalloendopeptidase activity"/>
    <property type="evidence" value="ECO:0007669"/>
    <property type="project" value="InterPro"/>
</dbReference>
<dbReference type="GO" id="GO:0009653">
    <property type="term" value="P:anatomical structure morphogenesis"/>
    <property type="evidence" value="ECO:0007669"/>
    <property type="project" value="UniProtKB-ARBA"/>
</dbReference>
<dbReference type="SMART" id="SM00209">
    <property type="entry name" value="TSP1"/>
    <property type="match status" value="18"/>
</dbReference>
<evidence type="ECO:0000256" key="15">
    <source>
        <dbReference type="PIRSR" id="PIRSR613273-2"/>
    </source>
</evidence>
<dbReference type="FunFam" id="3.40.390.10:FF:000001">
    <property type="entry name" value="A disintegrin and metalloproteinase with thrombospondin motifs 1"/>
    <property type="match status" value="1"/>
</dbReference>
<gene>
    <name evidence="22" type="ORF">QR680_003405</name>
</gene>
<dbReference type="Gene3D" id="3.40.1620.60">
    <property type="match status" value="1"/>
</dbReference>
<feature type="disulfide bond" evidence="16">
    <location>
        <begin position="675"/>
        <end position="713"/>
    </location>
</feature>
<evidence type="ECO:0000256" key="9">
    <source>
        <dbReference type="ARBA" id="ARBA00022833"/>
    </source>
</evidence>
<feature type="binding site" evidence="15">
    <location>
        <position position="446"/>
    </location>
    <ligand>
        <name>Ca(2+)</name>
        <dbReference type="ChEBI" id="CHEBI:29108"/>
        <label>1</label>
    </ligand>
</feature>
<dbReference type="FunFam" id="2.20.100.10:FF:000006">
    <property type="entry name" value="A disintegrin and metalloproteinase with thrombospondin motifs 1"/>
    <property type="match status" value="1"/>
</dbReference>
<evidence type="ECO:0000256" key="8">
    <source>
        <dbReference type="ARBA" id="ARBA00022801"/>
    </source>
</evidence>
<evidence type="ECO:0000259" key="21">
    <source>
        <dbReference type="PROSITE" id="PS51046"/>
    </source>
</evidence>
<dbReference type="Pfam" id="PF19030">
    <property type="entry name" value="TSP1_ADAMTS"/>
    <property type="match status" value="16"/>
</dbReference>
<keyword evidence="8" id="KW-0378">Hydrolase</keyword>
<feature type="binding site" evidence="15">
    <location>
        <position position="564"/>
    </location>
    <ligand>
        <name>Ca(2+)</name>
        <dbReference type="ChEBI" id="CHEBI:29108"/>
        <label>1</label>
    </ligand>
</feature>
<comment type="caution">
    <text evidence="22">The sequence shown here is derived from an EMBL/GenBank/DDBJ whole genome shotgun (WGS) entry which is preliminary data.</text>
</comment>
<dbReference type="InterPro" id="IPR000884">
    <property type="entry name" value="TSP1_rpt"/>
</dbReference>
<feature type="disulfide bond" evidence="16">
    <location>
        <begin position="457"/>
        <end position="463"/>
    </location>
</feature>
<feature type="region of interest" description="Disordered" evidence="18">
    <location>
        <begin position="1"/>
        <end position="37"/>
    </location>
</feature>
<dbReference type="PROSITE" id="PS51046">
    <property type="entry name" value="GON"/>
    <property type="match status" value="1"/>
</dbReference>
<keyword evidence="5 15" id="KW-0479">Metal-binding</keyword>
<feature type="disulfide bond" evidence="16">
    <location>
        <begin position="475"/>
        <end position="561"/>
    </location>
</feature>
<dbReference type="GO" id="GO:0006508">
    <property type="term" value="P:proteolysis"/>
    <property type="evidence" value="ECO:0007669"/>
    <property type="project" value="UniProtKB-KW"/>
</dbReference>
<organism evidence="22 23">
    <name type="scientific">Steinernema hermaphroditum</name>
    <dbReference type="NCBI Taxonomy" id="289476"/>
    <lineage>
        <taxon>Eukaryota</taxon>
        <taxon>Metazoa</taxon>
        <taxon>Ecdysozoa</taxon>
        <taxon>Nematoda</taxon>
        <taxon>Chromadorea</taxon>
        <taxon>Rhabditida</taxon>
        <taxon>Tylenchina</taxon>
        <taxon>Panagrolaimomorpha</taxon>
        <taxon>Strongyloidoidea</taxon>
        <taxon>Steinernematidae</taxon>
        <taxon>Steinernema</taxon>
    </lineage>
</organism>
<evidence type="ECO:0000256" key="13">
    <source>
        <dbReference type="ARBA" id="ARBA00023180"/>
    </source>
</evidence>
<feature type="disulfide bond" evidence="16">
    <location>
        <begin position="686"/>
        <end position="698"/>
    </location>
</feature>
<evidence type="ECO:0000256" key="3">
    <source>
        <dbReference type="ARBA" id="ARBA00022530"/>
    </source>
</evidence>
<feature type="domain" description="GON" evidence="21">
    <location>
        <begin position="1981"/>
        <end position="2182"/>
    </location>
</feature>